<dbReference type="AlphaFoldDB" id="A0AAV4QKW9"/>
<dbReference type="Proteomes" id="UP001054945">
    <property type="component" value="Unassembled WGS sequence"/>
</dbReference>
<reference evidence="1 2" key="1">
    <citation type="submission" date="2021-06" db="EMBL/GenBank/DDBJ databases">
        <title>Caerostris extrusa draft genome.</title>
        <authorList>
            <person name="Kono N."/>
            <person name="Arakawa K."/>
        </authorList>
    </citation>
    <scope>NUCLEOTIDE SEQUENCE [LARGE SCALE GENOMIC DNA]</scope>
</reference>
<sequence length="83" mass="9609">MIPRRHLEEESESLYSSPPNGKYFLVKDKISECHGQGMPPSTFQRGALVYNSPHPLLTYHHFEGPFDWGSTRIQRSHRTKALK</sequence>
<organism evidence="1 2">
    <name type="scientific">Caerostris extrusa</name>
    <name type="common">Bark spider</name>
    <name type="synonym">Caerostris bankana</name>
    <dbReference type="NCBI Taxonomy" id="172846"/>
    <lineage>
        <taxon>Eukaryota</taxon>
        <taxon>Metazoa</taxon>
        <taxon>Ecdysozoa</taxon>
        <taxon>Arthropoda</taxon>
        <taxon>Chelicerata</taxon>
        <taxon>Arachnida</taxon>
        <taxon>Araneae</taxon>
        <taxon>Araneomorphae</taxon>
        <taxon>Entelegynae</taxon>
        <taxon>Araneoidea</taxon>
        <taxon>Araneidae</taxon>
        <taxon>Caerostris</taxon>
    </lineage>
</organism>
<accession>A0AAV4QKW9</accession>
<keyword evidence="2" id="KW-1185">Reference proteome</keyword>
<evidence type="ECO:0000313" key="1">
    <source>
        <dbReference type="EMBL" id="GIY08847.1"/>
    </source>
</evidence>
<evidence type="ECO:0000313" key="2">
    <source>
        <dbReference type="Proteomes" id="UP001054945"/>
    </source>
</evidence>
<dbReference type="EMBL" id="BPLR01006300">
    <property type="protein sequence ID" value="GIY08847.1"/>
    <property type="molecule type" value="Genomic_DNA"/>
</dbReference>
<name>A0AAV4QKW9_CAEEX</name>
<comment type="caution">
    <text evidence="1">The sequence shown here is derived from an EMBL/GenBank/DDBJ whole genome shotgun (WGS) entry which is preliminary data.</text>
</comment>
<gene>
    <name evidence="1" type="ORF">CEXT_752241</name>
</gene>
<protein>
    <submittedName>
        <fullName evidence="1">Uncharacterized protein</fullName>
    </submittedName>
</protein>
<proteinExistence type="predicted"/>